<reference evidence="1" key="1">
    <citation type="submission" date="2020-05" db="EMBL/GenBank/DDBJ databases">
        <title>Large-scale comparative analyses of tick genomes elucidate their genetic diversity and vector capacities.</title>
        <authorList>
            <person name="Jia N."/>
            <person name="Wang J."/>
            <person name="Shi W."/>
            <person name="Du L."/>
            <person name="Sun Y."/>
            <person name="Zhan W."/>
            <person name="Jiang J."/>
            <person name="Wang Q."/>
            <person name="Zhang B."/>
            <person name="Ji P."/>
            <person name="Sakyi L.B."/>
            <person name="Cui X."/>
            <person name="Yuan T."/>
            <person name="Jiang B."/>
            <person name="Yang W."/>
            <person name="Lam T.T.-Y."/>
            <person name="Chang Q."/>
            <person name="Ding S."/>
            <person name="Wang X."/>
            <person name="Zhu J."/>
            <person name="Ruan X."/>
            <person name="Zhao L."/>
            <person name="Wei J."/>
            <person name="Que T."/>
            <person name="Du C."/>
            <person name="Cheng J."/>
            <person name="Dai P."/>
            <person name="Han X."/>
            <person name="Huang E."/>
            <person name="Gao Y."/>
            <person name="Liu J."/>
            <person name="Shao H."/>
            <person name="Ye R."/>
            <person name="Li L."/>
            <person name="Wei W."/>
            <person name="Wang X."/>
            <person name="Wang C."/>
            <person name="Yang T."/>
            <person name="Huo Q."/>
            <person name="Li W."/>
            <person name="Guo W."/>
            <person name="Chen H."/>
            <person name="Zhou L."/>
            <person name="Ni X."/>
            <person name="Tian J."/>
            <person name="Zhou Y."/>
            <person name="Sheng Y."/>
            <person name="Liu T."/>
            <person name="Pan Y."/>
            <person name="Xia L."/>
            <person name="Li J."/>
            <person name="Zhao F."/>
            <person name="Cao W."/>
        </authorList>
    </citation>
    <scope>NUCLEOTIDE SEQUENCE</scope>
    <source>
        <strain evidence="1">Dsil-2018</strain>
    </source>
</reference>
<gene>
    <name evidence="1" type="ORF">HPB49_022728</name>
</gene>
<organism evidence="1 2">
    <name type="scientific">Dermacentor silvarum</name>
    <name type="common">Tick</name>
    <dbReference type="NCBI Taxonomy" id="543639"/>
    <lineage>
        <taxon>Eukaryota</taxon>
        <taxon>Metazoa</taxon>
        <taxon>Ecdysozoa</taxon>
        <taxon>Arthropoda</taxon>
        <taxon>Chelicerata</taxon>
        <taxon>Arachnida</taxon>
        <taxon>Acari</taxon>
        <taxon>Parasitiformes</taxon>
        <taxon>Ixodida</taxon>
        <taxon>Ixodoidea</taxon>
        <taxon>Ixodidae</taxon>
        <taxon>Rhipicephalinae</taxon>
        <taxon>Dermacentor</taxon>
    </lineage>
</organism>
<evidence type="ECO:0000313" key="1">
    <source>
        <dbReference type="EMBL" id="KAH7960741.1"/>
    </source>
</evidence>
<protein>
    <submittedName>
        <fullName evidence="1">Uncharacterized protein</fullName>
    </submittedName>
</protein>
<sequence>MSGGIHSVAGLPLVASARPERRQWGSELQLTLSCASIGIGLVSAWRLPALLYDNGGGTYTASSSSFLLAYAVLLLLLGYPLLYLELLLGHYARLGPGALTRCLPIAKGTQIFNRLLRTCSVYVSISFCLFFIAAKRPGVEVSIALVCACAAASMGAVMAQAVLHLLLAFSELPPRWAGCQGFWEKRPLETCFHPGSRRLCAPGEATKGCVNVTESVNEHFFHTSLGMVTGSDQQVGVRPELIGCLAAAWTIAWAALRRRSPSTALVLPIAMVAMLAVGTAWLTGASHGLKYLFAPRLAEVVKPALWARATEQVLLVLGLAHGPALVNGSYCRELHDVHKQVVRLGSTVVHKENTNVALDYSRKSWTVTTVLALTVGTGLLYAIIVFSSLGSLAWQLDAPVERALHSGQGAMFIALNGYSVHWAYSGVFFLLVLIVGANSQAALVESALTHWADTFPALSPQRPSLAVAHCAAGFVAGLPLVSRRAGLQLLHLLDAQVLGPLLSYTALCEVIAVAWFYGLEHFRLDVLLMHGEPWSPALEPLWTWFLPALLSFALVGGLFSGGCGGAEAPWDLPEACASAWVLIAFGALQVPLWAARAAASVRRSATSRCLVPSSVMELHQLSASDPGPVVAQPHP</sequence>
<comment type="caution">
    <text evidence="1">The sequence shown here is derived from an EMBL/GenBank/DDBJ whole genome shotgun (WGS) entry which is preliminary data.</text>
</comment>
<dbReference type="EMBL" id="CM023472">
    <property type="protein sequence ID" value="KAH7960741.1"/>
    <property type="molecule type" value="Genomic_DNA"/>
</dbReference>
<dbReference type="Proteomes" id="UP000821865">
    <property type="component" value="Chromosome 3"/>
</dbReference>
<keyword evidence="2" id="KW-1185">Reference proteome</keyword>
<evidence type="ECO:0000313" key="2">
    <source>
        <dbReference type="Proteomes" id="UP000821865"/>
    </source>
</evidence>
<proteinExistence type="predicted"/>
<name>A0ACB8D8S5_DERSI</name>
<accession>A0ACB8D8S5</accession>